<organism evidence="2 3">
    <name type="scientific">Oryza sativa subsp. japonica</name>
    <name type="common">Rice</name>
    <dbReference type="NCBI Taxonomy" id="39947"/>
    <lineage>
        <taxon>Eukaryota</taxon>
        <taxon>Viridiplantae</taxon>
        <taxon>Streptophyta</taxon>
        <taxon>Embryophyta</taxon>
        <taxon>Tracheophyta</taxon>
        <taxon>Spermatophyta</taxon>
        <taxon>Magnoliopsida</taxon>
        <taxon>Liliopsida</taxon>
        <taxon>Poales</taxon>
        <taxon>Poaceae</taxon>
        <taxon>BOP clade</taxon>
        <taxon>Oryzoideae</taxon>
        <taxon>Oryzeae</taxon>
        <taxon>Oryzinae</taxon>
        <taxon>Oryza</taxon>
        <taxon>Oryza sativa</taxon>
    </lineage>
</organism>
<dbReference type="EMBL" id="AP014959">
    <property type="protein sequence ID" value="BAS81911.1"/>
    <property type="molecule type" value="Genomic_DNA"/>
</dbReference>
<reference evidence="2 3" key="3">
    <citation type="journal article" date="2013" name="Rice">
        <title>Improvement of the Oryza sativa Nipponbare reference genome using next generation sequence and optical map data.</title>
        <authorList>
            <person name="Kawahara Y."/>
            <person name="de la Bastide M."/>
            <person name="Hamilton J.P."/>
            <person name="Kanamori H."/>
            <person name="McCombie W.R."/>
            <person name="Ouyang S."/>
            <person name="Schwartz D.C."/>
            <person name="Tanaka T."/>
            <person name="Wu J."/>
            <person name="Zhou S."/>
            <person name="Childs K.L."/>
            <person name="Davidson R.M."/>
            <person name="Lin H."/>
            <person name="Quesada-Ocampo L."/>
            <person name="Vaillancourt B."/>
            <person name="Sakai H."/>
            <person name="Lee S.S."/>
            <person name="Kim J."/>
            <person name="Numa H."/>
            <person name="Itoh T."/>
            <person name="Buell C.R."/>
            <person name="Matsumoto T."/>
        </authorList>
    </citation>
    <scope>NUCLEOTIDE SEQUENCE [LARGE SCALE GENOMIC DNA]</scope>
    <source>
        <strain evidence="3">cv. Nipponbare</strain>
    </source>
</reference>
<dbReference type="STRING" id="39947.A0A0P0VS13"/>
<reference evidence="3" key="1">
    <citation type="journal article" date="2005" name="Nature">
        <title>The map-based sequence of the rice genome.</title>
        <authorList>
            <consortium name="International rice genome sequencing project (IRGSP)"/>
            <person name="Matsumoto T."/>
            <person name="Wu J."/>
            <person name="Kanamori H."/>
            <person name="Katayose Y."/>
            <person name="Fujisawa M."/>
            <person name="Namiki N."/>
            <person name="Mizuno H."/>
            <person name="Yamamoto K."/>
            <person name="Antonio B.A."/>
            <person name="Baba T."/>
            <person name="Sakata K."/>
            <person name="Nagamura Y."/>
            <person name="Aoki H."/>
            <person name="Arikawa K."/>
            <person name="Arita K."/>
            <person name="Bito T."/>
            <person name="Chiden Y."/>
            <person name="Fujitsuka N."/>
            <person name="Fukunaka R."/>
            <person name="Hamada M."/>
            <person name="Harada C."/>
            <person name="Hayashi A."/>
            <person name="Hijishita S."/>
            <person name="Honda M."/>
            <person name="Hosokawa S."/>
            <person name="Ichikawa Y."/>
            <person name="Idonuma A."/>
            <person name="Iijima M."/>
            <person name="Ikeda M."/>
            <person name="Ikeno M."/>
            <person name="Ito K."/>
            <person name="Ito S."/>
            <person name="Ito T."/>
            <person name="Ito Y."/>
            <person name="Ito Y."/>
            <person name="Iwabuchi A."/>
            <person name="Kamiya K."/>
            <person name="Karasawa W."/>
            <person name="Kurita K."/>
            <person name="Katagiri S."/>
            <person name="Kikuta A."/>
            <person name="Kobayashi H."/>
            <person name="Kobayashi N."/>
            <person name="Machita K."/>
            <person name="Maehara T."/>
            <person name="Masukawa M."/>
            <person name="Mizubayashi T."/>
            <person name="Mukai Y."/>
            <person name="Nagasaki H."/>
            <person name="Nagata Y."/>
            <person name="Naito S."/>
            <person name="Nakashima M."/>
            <person name="Nakama Y."/>
            <person name="Nakamichi Y."/>
            <person name="Nakamura M."/>
            <person name="Meguro A."/>
            <person name="Negishi M."/>
            <person name="Ohta I."/>
            <person name="Ohta T."/>
            <person name="Okamoto M."/>
            <person name="Ono N."/>
            <person name="Saji S."/>
            <person name="Sakaguchi M."/>
            <person name="Sakai K."/>
            <person name="Shibata M."/>
            <person name="Shimokawa T."/>
            <person name="Song J."/>
            <person name="Takazaki Y."/>
            <person name="Terasawa K."/>
            <person name="Tsugane M."/>
            <person name="Tsuji K."/>
            <person name="Ueda S."/>
            <person name="Waki K."/>
            <person name="Yamagata H."/>
            <person name="Yamamoto M."/>
            <person name="Yamamoto S."/>
            <person name="Yamane H."/>
            <person name="Yoshiki S."/>
            <person name="Yoshihara R."/>
            <person name="Yukawa K."/>
            <person name="Zhong H."/>
            <person name="Yano M."/>
            <person name="Yuan Q."/>
            <person name="Ouyang S."/>
            <person name="Liu J."/>
            <person name="Jones K.M."/>
            <person name="Gansberger K."/>
            <person name="Moffat K."/>
            <person name="Hill J."/>
            <person name="Bera J."/>
            <person name="Fadrosh D."/>
            <person name="Jin S."/>
            <person name="Johri S."/>
            <person name="Kim M."/>
            <person name="Overton L."/>
            <person name="Reardon M."/>
            <person name="Tsitrin T."/>
            <person name="Vuong H."/>
            <person name="Weaver B."/>
            <person name="Ciecko A."/>
            <person name="Tallon L."/>
            <person name="Jackson J."/>
            <person name="Pai G."/>
            <person name="Aken S.V."/>
            <person name="Utterback T."/>
            <person name="Reidmuller S."/>
            <person name="Feldblyum T."/>
            <person name="Hsiao J."/>
            <person name="Zismann V."/>
            <person name="Iobst S."/>
            <person name="de Vazeille A.R."/>
            <person name="Buell C.R."/>
            <person name="Ying K."/>
            <person name="Li Y."/>
            <person name="Lu T."/>
            <person name="Huang Y."/>
            <person name="Zhao Q."/>
            <person name="Feng Q."/>
            <person name="Zhang L."/>
            <person name="Zhu J."/>
            <person name="Weng Q."/>
            <person name="Mu J."/>
            <person name="Lu Y."/>
            <person name="Fan D."/>
            <person name="Liu Y."/>
            <person name="Guan J."/>
            <person name="Zhang Y."/>
            <person name="Yu S."/>
            <person name="Liu X."/>
            <person name="Zhang Y."/>
            <person name="Hong G."/>
            <person name="Han B."/>
            <person name="Choisne N."/>
            <person name="Demange N."/>
            <person name="Orjeda G."/>
            <person name="Samain S."/>
            <person name="Cattolico L."/>
            <person name="Pelletier E."/>
            <person name="Couloux A."/>
            <person name="Segurens B."/>
            <person name="Wincker P."/>
            <person name="D'Hont A."/>
            <person name="Scarpelli C."/>
            <person name="Weissenbach J."/>
            <person name="Salanoubat M."/>
            <person name="Quetier F."/>
            <person name="Yu Y."/>
            <person name="Kim H.R."/>
            <person name="Rambo T."/>
            <person name="Currie J."/>
            <person name="Collura K."/>
            <person name="Luo M."/>
            <person name="Yang T."/>
            <person name="Ammiraju J.S.S."/>
            <person name="Engler F."/>
            <person name="Soderlund C."/>
            <person name="Wing R.A."/>
            <person name="Palmer L.E."/>
            <person name="de la Bastide M."/>
            <person name="Spiegel L."/>
            <person name="Nascimento L."/>
            <person name="Zutavern T."/>
            <person name="O'Shaughnessy A."/>
            <person name="Dike S."/>
            <person name="Dedhia N."/>
            <person name="Preston R."/>
            <person name="Balija V."/>
            <person name="McCombie W.R."/>
            <person name="Chow T."/>
            <person name="Chen H."/>
            <person name="Chung M."/>
            <person name="Chen C."/>
            <person name="Shaw J."/>
            <person name="Wu H."/>
            <person name="Hsiao K."/>
            <person name="Chao Y."/>
            <person name="Chu M."/>
            <person name="Cheng C."/>
            <person name="Hour A."/>
            <person name="Lee P."/>
            <person name="Lin S."/>
            <person name="Lin Y."/>
            <person name="Liou J."/>
            <person name="Liu S."/>
            <person name="Hsing Y."/>
            <person name="Raghuvanshi S."/>
            <person name="Mohanty A."/>
            <person name="Bharti A.K."/>
            <person name="Gaur A."/>
            <person name="Gupta V."/>
            <person name="Kumar D."/>
            <person name="Ravi V."/>
            <person name="Vij S."/>
            <person name="Kapur A."/>
            <person name="Khurana P."/>
            <person name="Khurana P."/>
            <person name="Khurana J.P."/>
            <person name="Tyagi A.K."/>
            <person name="Gaikwad K."/>
            <person name="Singh A."/>
            <person name="Dalal V."/>
            <person name="Srivastava S."/>
            <person name="Dixit A."/>
            <person name="Pal A.K."/>
            <person name="Ghazi I.A."/>
            <person name="Yadav M."/>
            <person name="Pandit A."/>
            <person name="Bhargava A."/>
            <person name="Sureshbabu K."/>
            <person name="Batra K."/>
            <person name="Sharma T.R."/>
            <person name="Mohapatra T."/>
            <person name="Singh N.K."/>
            <person name="Messing J."/>
            <person name="Nelson A.B."/>
            <person name="Fuks G."/>
            <person name="Kavchok S."/>
            <person name="Keizer G."/>
            <person name="Linton E."/>
            <person name="Llaca V."/>
            <person name="Song R."/>
            <person name="Tanyolac B."/>
            <person name="Young S."/>
            <person name="Ho-Il K."/>
            <person name="Hahn J.H."/>
            <person name="Sangsakoo G."/>
            <person name="Vanavichit A."/>
            <person name="de Mattos Luiz.A.T."/>
            <person name="Zimmer P.D."/>
            <person name="Malone G."/>
            <person name="Dellagostin O."/>
            <person name="de Oliveira A.C."/>
            <person name="Bevan M."/>
            <person name="Bancroft I."/>
            <person name="Minx P."/>
            <person name="Cordum H."/>
            <person name="Wilson R."/>
            <person name="Cheng Z."/>
            <person name="Jin W."/>
            <person name="Jiang J."/>
            <person name="Leong S.A."/>
            <person name="Iwama H."/>
            <person name="Gojobori T."/>
            <person name="Itoh T."/>
            <person name="Niimura Y."/>
            <person name="Fujii Y."/>
            <person name="Habara T."/>
            <person name="Sakai H."/>
            <person name="Sato Y."/>
            <person name="Wilson G."/>
            <person name="Kumar K."/>
            <person name="McCouch S."/>
            <person name="Juretic N."/>
            <person name="Hoen D."/>
            <person name="Wright S."/>
            <person name="Bruskiewich R."/>
            <person name="Bureau T."/>
            <person name="Miyao A."/>
            <person name="Hirochika H."/>
            <person name="Nishikawa T."/>
            <person name="Kadowaki K."/>
            <person name="Sugiura M."/>
            <person name="Burr B."/>
            <person name="Sasaki T."/>
        </authorList>
    </citation>
    <scope>NUCLEOTIDE SEQUENCE [LARGE SCALE GENOMIC DNA]</scope>
    <source>
        <strain evidence="3">cv. Nipponbare</strain>
    </source>
</reference>
<dbReference type="OMA" id="SSDKXRD"/>
<gene>
    <name evidence="2" type="ordered locus">Os03g0109650</name>
    <name evidence="2" type="ORF">OSNPB_030109650</name>
</gene>
<reference evidence="2 3" key="2">
    <citation type="journal article" date="2013" name="Plant Cell Physiol.">
        <title>Rice Annotation Project Database (RAP-DB): an integrative and interactive database for rice genomics.</title>
        <authorList>
            <person name="Sakai H."/>
            <person name="Lee S.S."/>
            <person name="Tanaka T."/>
            <person name="Numa H."/>
            <person name="Kim J."/>
            <person name="Kawahara Y."/>
            <person name="Wakimoto H."/>
            <person name="Yang C.C."/>
            <person name="Iwamoto M."/>
            <person name="Abe T."/>
            <person name="Yamada Y."/>
            <person name="Muto A."/>
            <person name="Inokuchi H."/>
            <person name="Ikemura T."/>
            <person name="Matsumoto T."/>
            <person name="Sasaki T."/>
            <person name="Itoh T."/>
        </authorList>
    </citation>
    <scope>NUCLEOTIDE SEQUENCE [LARGE SCALE GENOMIC DNA]</scope>
    <source>
        <strain evidence="3">cv. Nipponbare</strain>
    </source>
</reference>
<protein>
    <submittedName>
        <fullName evidence="2">Os03g0109650 protein</fullName>
    </submittedName>
</protein>
<evidence type="ECO:0000313" key="2">
    <source>
        <dbReference type="EMBL" id="BAS81911.1"/>
    </source>
</evidence>
<dbReference type="Proteomes" id="UP000059680">
    <property type="component" value="Chromosome 3"/>
</dbReference>
<sequence>SKLVCLNYAPSYPFFYISGGQDCMSTKALNRDNSMLLDQIYDKLRTGQLACAPSMFDKVKTNLDAILAKMRAMGVNTDEYKIDLEALEEIKQGLHPSSDKSRNRLPAGSNSSDDKFARS</sequence>
<accession>A0A0P0VS13</accession>
<dbReference type="PaxDb" id="39947-A0A0P0VS13"/>
<dbReference type="InParanoid" id="A0A0P0VS13"/>
<evidence type="ECO:0000313" key="3">
    <source>
        <dbReference type="Proteomes" id="UP000059680"/>
    </source>
</evidence>
<feature type="non-terminal residue" evidence="2">
    <location>
        <position position="119"/>
    </location>
</feature>
<proteinExistence type="predicted"/>
<feature type="region of interest" description="Disordered" evidence="1">
    <location>
        <begin position="93"/>
        <end position="119"/>
    </location>
</feature>
<feature type="compositionally biased region" description="Basic and acidic residues" evidence="1">
    <location>
        <begin position="93"/>
        <end position="102"/>
    </location>
</feature>
<dbReference type="Gramene" id="Os03t0109650-01">
    <property type="protein sequence ID" value="Os03t0109650-01"/>
    <property type="gene ID" value="Os03g0109650"/>
</dbReference>
<dbReference type="AlphaFoldDB" id="A0A0P0VS13"/>
<evidence type="ECO:0000256" key="1">
    <source>
        <dbReference type="SAM" id="MobiDB-lite"/>
    </source>
</evidence>
<name>A0A0P0VS13_ORYSJ</name>
<keyword evidence="3" id="KW-1185">Reference proteome</keyword>